<dbReference type="EnsemblMetazoa" id="CLYHEMT010514.1">
    <property type="protein sequence ID" value="CLYHEMP010514.1"/>
    <property type="gene ID" value="CLYHEMG010514"/>
</dbReference>
<accession>A0A7M5WLZ8</accession>
<evidence type="ECO:0000313" key="1">
    <source>
        <dbReference type="EnsemblMetazoa" id="CLYHEMP010514.1"/>
    </source>
</evidence>
<organism evidence="1 2">
    <name type="scientific">Clytia hemisphaerica</name>
    <dbReference type="NCBI Taxonomy" id="252671"/>
    <lineage>
        <taxon>Eukaryota</taxon>
        <taxon>Metazoa</taxon>
        <taxon>Cnidaria</taxon>
        <taxon>Hydrozoa</taxon>
        <taxon>Hydroidolina</taxon>
        <taxon>Leptothecata</taxon>
        <taxon>Obeliida</taxon>
        <taxon>Clytiidae</taxon>
        <taxon>Clytia</taxon>
    </lineage>
</organism>
<name>A0A7M5WLZ8_9CNID</name>
<protein>
    <submittedName>
        <fullName evidence="1">Uncharacterized protein</fullName>
    </submittedName>
</protein>
<proteinExistence type="predicted"/>
<evidence type="ECO:0000313" key="2">
    <source>
        <dbReference type="Proteomes" id="UP000594262"/>
    </source>
</evidence>
<dbReference type="AlphaFoldDB" id="A0A7M5WLZ8"/>
<dbReference type="GeneID" id="136805725"/>
<dbReference type="RefSeq" id="XP_066918372.1">
    <property type="nucleotide sequence ID" value="XM_067062271.1"/>
</dbReference>
<dbReference type="Proteomes" id="UP000594262">
    <property type="component" value="Unplaced"/>
</dbReference>
<reference evidence="1" key="1">
    <citation type="submission" date="2021-01" db="UniProtKB">
        <authorList>
            <consortium name="EnsemblMetazoa"/>
        </authorList>
    </citation>
    <scope>IDENTIFICATION</scope>
</reference>
<keyword evidence="2" id="KW-1185">Reference proteome</keyword>
<dbReference type="OrthoDB" id="5984954at2759"/>
<sequence length="547" mass="63725">MVSFKFQKENEIFSTTISKESKQETRSSIESNEEKPWPYLSVISKVNTPFQNGQNRRQFPNPTFDKTILLSCQWSKSQPQKVRHVNMEKTVNNDPKVFFRRFVGDEENSDPDCSFFISVDKIESEKPSTNHSIMLCDVRDHRLATKFIPNEVTGFWIRILGPPNKFTFQISLWQSLNTNRKKNSNFLMKVNEMNIDIKNIEAPKLKSKKKKKHQTDLALTLCFPHRRFKGGANTPTFCSNASFTQIISSLHDLFEEGKLSEFSEVYEMFCRQASEGETNQNKNAELKLFLLIEKSLFHTLQGEYRSSKKIIQQVVKNIIPKSLNKSFLLNRAYSYLASIHVLEGNLGTAQDCLNVLHVDRKGTLEDDLGHFYTLQGEIVLGFSKKLPNLRIRLAEEALFWFDKAKSTFEKGSKISLHKLRRLHLLKAELLLEGYYHDPCKVKLQEVKDIFEKLEGESLSLRNRCFMMLLKCRCSLFIENYWKRSEDLLTECKRIAEETFPEFKSSIKRLEKEREGRFVHELSSTLERLEIKGLKSNDMSYQADHESS</sequence>